<keyword evidence="2" id="KW-1185">Reference proteome</keyword>
<dbReference type="Proteomes" id="UP001139344">
    <property type="component" value="Unassembled WGS sequence"/>
</dbReference>
<organism evidence="1 2">
    <name type="scientific">Christiangramia crocea</name>
    <dbReference type="NCBI Taxonomy" id="2904124"/>
    <lineage>
        <taxon>Bacteria</taxon>
        <taxon>Pseudomonadati</taxon>
        <taxon>Bacteroidota</taxon>
        <taxon>Flavobacteriia</taxon>
        <taxon>Flavobacteriales</taxon>
        <taxon>Flavobacteriaceae</taxon>
        <taxon>Christiangramia</taxon>
    </lineage>
</organism>
<comment type="caution">
    <text evidence="1">The sequence shown here is derived from an EMBL/GenBank/DDBJ whole genome shotgun (WGS) entry which is preliminary data.</text>
</comment>
<accession>A0A9X1V1B4</accession>
<reference evidence="1" key="1">
    <citation type="submission" date="2021-12" db="EMBL/GenBank/DDBJ databases">
        <title>Description of Gramella crocea sp. nov., a new bacterium isolated from activated sludge.</title>
        <authorList>
            <person name="Zhang X."/>
        </authorList>
    </citation>
    <scope>NUCLEOTIDE SEQUENCE</scope>
    <source>
        <strain evidence="1">YB25</strain>
    </source>
</reference>
<gene>
    <name evidence="1" type="ORF">LU635_15950</name>
</gene>
<evidence type="ECO:0000313" key="2">
    <source>
        <dbReference type="Proteomes" id="UP001139344"/>
    </source>
</evidence>
<dbReference type="RefSeq" id="WP_240100519.1">
    <property type="nucleotide sequence ID" value="NZ_JAJSON010000027.1"/>
</dbReference>
<dbReference type="GO" id="GO:0005975">
    <property type="term" value="P:carbohydrate metabolic process"/>
    <property type="evidence" value="ECO:0007669"/>
    <property type="project" value="InterPro"/>
</dbReference>
<dbReference type="AlphaFoldDB" id="A0A9X1V1B4"/>
<evidence type="ECO:0000313" key="1">
    <source>
        <dbReference type="EMBL" id="MCG9973144.1"/>
    </source>
</evidence>
<proteinExistence type="predicted"/>
<name>A0A9X1V1B4_9FLAO</name>
<dbReference type="SUPFAM" id="SSF48208">
    <property type="entry name" value="Six-hairpin glycosidases"/>
    <property type="match status" value="1"/>
</dbReference>
<dbReference type="EMBL" id="JAJSON010000027">
    <property type="protein sequence ID" value="MCG9973144.1"/>
    <property type="molecule type" value="Genomic_DNA"/>
</dbReference>
<dbReference type="InterPro" id="IPR008928">
    <property type="entry name" value="6-hairpin_glycosidase_sf"/>
</dbReference>
<sequence length="383" mass="43431">MKTETIEIKTNQAKKLINGFTERTGLISAKGDPDRRYLWTDAFAVNCLFALYHNTGKSAFRNKAFQLIDLVHQHLGKYHPGDKRKGWISGLSGEKAQFHPTAGGLRIGKRLPERKKNEAYNQHLEWEKDGQYFHYLTKWITALMQAGNESENDQYSRWAAELLAASSAFIVNGNQDPKMYWKMNTELSHPLVSSMGAHDPLEGLVCTSVILRKFPDRTSQFDYMLRSFESMCRQQTWITSDALGIGGLLIDSVKAVVLEKDNHAMSLNSEELLQESIQSLNNFQRQDLSNDASQRLAFRECGLSLGIRILKGMKNKLDIHSISTAQMQCYDLLANEIENFWLDMENQKSVTWTKYLDINAVTLAASLLASSQPEVFLGIPKKA</sequence>
<protein>
    <submittedName>
        <fullName evidence="1">Uncharacterized protein</fullName>
    </submittedName>
</protein>